<evidence type="ECO:0008006" key="4">
    <source>
        <dbReference type="Google" id="ProtNLM"/>
    </source>
</evidence>
<accession>A0ABW1UJ17</accession>
<evidence type="ECO:0000256" key="1">
    <source>
        <dbReference type="SAM" id="Phobius"/>
    </source>
</evidence>
<proteinExistence type="predicted"/>
<protein>
    <recommendedName>
        <fullName evidence="4">Integral membrane protein</fullName>
    </recommendedName>
</protein>
<organism evidence="2 3">
    <name type="scientific">Lactiplantibacillus daoliensis</name>
    <dbReference type="NCBI Taxonomy" id="2559916"/>
    <lineage>
        <taxon>Bacteria</taxon>
        <taxon>Bacillati</taxon>
        <taxon>Bacillota</taxon>
        <taxon>Bacilli</taxon>
        <taxon>Lactobacillales</taxon>
        <taxon>Lactobacillaceae</taxon>
        <taxon>Lactiplantibacillus</taxon>
    </lineage>
</organism>
<keyword evidence="1" id="KW-0472">Membrane</keyword>
<name>A0ABW1UJ17_9LACO</name>
<dbReference type="EMBL" id="JBHSSB010000015">
    <property type="protein sequence ID" value="MFC6295031.1"/>
    <property type="molecule type" value="Genomic_DNA"/>
</dbReference>
<gene>
    <name evidence="2" type="ORF">ACFQH1_07425</name>
</gene>
<feature type="transmembrane region" description="Helical" evidence="1">
    <location>
        <begin position="68"/>
        <end position="90"/>
    </location>
</feature>
<keyword evidence="1" id="KW-1133">Transmembrane helix</keyword>
<keyword evidence="3" id="KW-1185">Reference proteome</keyword>
<evidence type="ECO:0000313" key="2">
    <source>
        <dbReference type="EMBL" id="MFC6295031.1"/>
    </source>
</evidence>
<comment type="caution">
    <text evidence="2">The sequence shown here is derived from an EMBL/GenBank/DDBJ whole genome shotgun (WGS) entry which is preliminary data.</text>
</comment>
<sequence length="182" mass="21000">MLTYPEQYLIPFSDDPTVNYFLTAFFFAPILIGAAFLIKSSLTDRLAHIHRQGIGEIKTVFSNRTKLLNCYCQTIHISFQVLSLLGLFLNSPIEPIVWPLIFWTLSLVIIIRDVSHFNDWVTAKRHYQALTFLPPDYQVLLQHYQNLIGIEFGATILLKLPILSYLLGVYTTYPNIQHLFHG</sequence>
<evidence type="ECO:0000313" key="3">
    <source>
        <dbReference type="Proteomes" id="UP001596227"/>
    </source>
</evidence>
<keyword evidence="1" id="KW-0812">Transmembrane</keyword>
<feature type="transmembrane region" description="Helical" evidence="1">
    <location>
        <begin position="96"/>
        <end position="115"/>
    </location>
</feature>
<feature type="transmembrane region" description="Helical" evidence="1">
    <location>
        <begin position="20"/>
        <end position="38"/>
    </location>
</feature>
<dbReference type="Proteomes" id="UP001596227">
    <property type="component" value="Unassembled WGS sequence"/>
</dbReference>
<reference evidence="3" key="1">
    <citation type="journal article" date="2019" name="Int. J. Syst. Evol. Microbiol.">
        <title>The Global Catalogue of Microorganisms (GCM) 10K type strain sequencing project: providing services to taxonomists for standard genome sequencing and annotation.</title>
        <authorList>
            <consortium name="The Broad Institute Genomics Platform"/>
            <consortium name="The Broad Institute Genome Sequencing Center for Infectious Disease"/>
            <person name="Wu L."/>
            <person name="Ma J."/>
        </authorList>
    </citation>
    <scope>NUCLEOTIDE SEQUENCE [LARGE SCALE GENOMIC DNA]</scope>
    <source>
        <strain evidence="3">CCM 8934</strain>
    </source>
</reference>
<dbReference type="RefSeq" id="WP_171000271.1">
    <property type="nucleotide sequence ID" value="NZ_BJDH01000002.1"/>
</dbReference>